<dbReference type="InterPro" id="IPR036396">
    <property type="entry name" value="Cyt_P450_sf"/>
</dbReference>
<protein>
    <submittedName>
        <fullName evidence="6">Cytochrome P450</fullName>
    </submittedName>
</protein>
<dbReference type="AlphaFoldDB" id="A0A2V1DR26"/>
<feature type="binding site" description="axial binding residue" evidence="5">
    <location>
        <position position="416"/>
    </location>
    <ligand>
        <name>heme</name>
        <dbReference type="ChEBI" id="CHEBI:30413"/>
    </ligand>
    <ligandPart>
        <name>Fe</name>
        <dbReference type="ChEBI" id="CHEBI:18248"/>
    </ligandPart>
</feature>
<dbReference type="SUPFAM" id="SSF48264">
    <property type="entry name" value="Cytochrome P450"/>
    <property type="match status" value="1"/>
</dbReference>
<dbReference type="EMBL" id="KZ805385">
    <property type="protein sequence ID" value="PVH99803.1"/>
    <property type="molecule type" value="Genomic_DNA"/>
</dbReference>
<reference evidence="6 7" key="1">
    <citation type="journal article" date="2018" name="Sci. Rep.">
        <title>Comparative genomics provides insights into the lifestyle and reveals functional heterogeneity of dark septate endophytic fungi.</title>
        <authorList>
            <person name="Knapp D.G."/>
            <person name="Nemeth J.B."/>
            <person name="Barry K."/>
            <person name="Hainaut M."/>
            <person name="Henrissat B."/>
            <person name="Johnson J."/>
            <person name="Kuo A."/>
            <person name="Lim J.H.P."/>
            <person name="Lipzen A."/>
            <person name="Nolan M."/>
            <person name="Ohm R.A."/>
            <person name="Tamas L."/>
            <person name="Grigoriev I.V."/>
            <person name="Spatafora J.W."/>
            <person name="Nagy L.G."/>
            <person name="Kovacs G.M."/>
        </authorList>
    </citation>
    <scope>NUCLEOTIDE SEQUENCE [LARGE SCALE GENOMIC DNA]</scope>
    <source>
        <strain evidence="6 7">DSE2036</strain>
    </source>
</reference>
<keyword evidence="4 5" id="KW-0408">Iron</keyword>
<name>A0A2V1DR26_9PLEO</name>
<dbReference type="InterPro" id="IPR002403">
    <property type="entry name" value="Cyt_P450_E_grp-IV"/>
</dbReference>
<dbReference type="PRINTS" id="PR00465">
    <property type="entry name" value="EP450IV"/>
</dbReference>
<dbReference type="PRINTS" id="PR00385">
    <property type="entry name" value="P450"/>
</dbReference>
<dbReference type="Proteomes" id="UP000244855">
    <property type="component" value="Unassembled WGS sequence"/>
</dbReference>
<feature type="non-terminal residue" evidence="6">
    <location>
        <position position="469"/>
    </location>
</feature>
<dbReference type="InterPro" id="IPR001128">
    <property type="entry name" value="Cyt_P450"/>
</dbReference>
<gene>
    <name evidence="6" type="ORF">DM02DRAFT_468504</name>
</gene>
<dbReference type="Pfam" id="PF00067">
    <property type="entry name" value="p450"/>
    <property type="match status" value="1"/>
</dbReference>
<comment type="similarity">
    <text evidence="2">Belongs to the cytochrome P450 family.</text>
</comment>
<dbReference type="OrthoDB" id="1470350at2759"/>
<evidence type="ECO:0000313" key="7">
    <source>
        <dbReference type="Proteomes" id="UP000244855"/>
    </source>
</evidence>
<sequence>AFSSPLRAIPNAHFTTPVSRIWILWTRFTGKEFSKCLELHNRLGPVIRIGPREISVNCIEGGVRTVYGGNWEKSSMYDNFKQFGFSPLFAMRDTHEHLERKRLFTSIYSKSTISRSSEISRAVSSICHQRLVRILQKQADESKSVDVYSLTKECSMDIITAYIYGKKNGTNWVVNPNQAAPHLSAFQRAADPWSFFASTEMPKLVAILNWFGIKLIPPMIDTAFDHIHSFVLGITTRAIDTCRSSLTKGNDADGVIEHVWQKLEDVPEAERLNIIASDMVDQLHAGHLATGVVLTYLMLELSRNPDIQERLSIEFTTSSDPQASGLLDAVIMETIRMYPAGFGPFPRVAPANAAIAGFAIPKNTIVTASPYMLGRNSDIFPRPDKWLPERWLQAGPDQMRIMRQWTWMFMSGQRICVGQHLAVLAMKSMMVAVYSHFKTFIIGKPNMKQLESFFSIPADNSLYLGFNAI</sequence>
<proteinExistence type="inferred from homology"/>
<dbReference type="Gene3D" id="1.10.630.10">
    <property type="entry name" value="Cytochrome P450"/>
    <property type="match status" value="1"/>
</dbReference>
<evidence type="ECO:0000313" key="6">
    <source>
        <dbReference type="EMBL" id="PVH99803.1"/>
    </source>
</evidence>
<accession>A0A2V1DR26</accession>
<keyword evidence="7" id="KW-1185">Reference proteome</keyword>
<dbReference type="GO" id="GO:0005506">
    <property type="term" value="F:iron ion binding"/>
    <property type="evidence" value="ECO:0007669"/>
    <property type="project" value="InterPro"/>
</dbReference>
<dbReference type="GO" id="GO:0020037">
    <property type="term" value="F:heme binding"/>
    <property type="evidence" value="ECO:0007669"/>
    <property type="project" value="InterPro"/>
</dbReference>
<evidence type="ECO:0000256" key="5">
    <source>
        <dbReference type="PIRSR" id="PIRSR602403-1"/>
    </source>
</evidence>
<keyword evidence="5" id="KW-0349">Heme</keyword>
<dbReference type="InterPro" id="IPR050121">
    <property type="entry name" value="Cytochrome_P450_monoxygenase"/>
</dbReference>
<evidence type="ECO:0000256" key="2">
    <source>
        <dbReference type="ARBA" id="ARBA00010617"/>
    </source>
</evidence>
<organism evidence="6 7">
    <name type="scientific">Periconia macrospinosa</name>
    <dbReference type="NCBI Taxonomy" id="97972"/>
    <lineage>
        <taxon>Eukaryota</taxon>
        <taxon>Fungi</taxon>
        <taxon>Dikarya</taxon>
        <taxon>Ascomycota</taxon>
        <taxon>Pezizomycotina</taxon>
        <taxon>Dothideomycetes</taxon>
        <taxon>Pleosporomycetidae</taxon>
        <taxon>Pleosporales</taxon>
        <taxon>Massarineae</taxon>
        <taxon>Periconiaceae</taxon>
        <taxon>Periconia</taxon>
    </lineage>
</organism>
<keyword evidence="3 5" id="KW-0479">Metal-binding</keyword>
<evidence type="ECO:0000256" key="1">
    <source>
        <dbReference type="ARBA" id="ARBA00001971"/>
    </source>
</evidence>
<dbReference type="PANTHER" id="PTHR24305">
    <property type="entry name" value="CYTOCHROME P450"/>
    <property type="match status" value="1"/>
</dbReference>
<evidence type="ECO:0000256" key="4">
    <source>
        <dbReference type="ARBA" id="ARBA00023004"/>
    </source>
</evidence>
<dbReference type="STRING" id="97972.A0A2V1DR26"/>
<comment type="cofactor">
    <cofactor evidence="1 5">
        <name>heme</name>
        <dbReference type="ChEBI" id="CHEBI:30413"/>
    </cofactor>
</comment>
<evidence type="ECO:0000256" key="3">
    <source>
        <dbReference type="ARBA" id="ARBA00022723"/>
    </source>
</evidence>
<dbReference type="GO" id="GO:0004497">
    <property type="term" value="F:monooxygenase activity"/>
    <property type="evidence" value="ECO:0007669"/>
    <property type="project" value="InterPro"/>
</dbReference>
<dbReference type="GO" id="GO:0016705">
    <property type="term" value="F:oxidoreductase activity, acting on paired donors, with incorporation or reduction of molecular oxygen"/>
    <property type="evidence" value="ECO:0007669"/>
    <property type="project" value="InterPro"/>
</dbReference>
<feature type="non-terminal residue" evidence="6">
    <location>
        <position position="1"/>
    </location>
</feature>
<dbReference type="PANTHER" id="PTHR24305:SF166">
    <property type="entry name" value="CYTOCHROME P450 12A4, MITOCHONDRIAL-RELATED"/>
    <property type="match status" value="1"/>
</dbReference>